<dbReference type="Proteomes" id="UP001519342">
    <property type="component" value="Unassembled WGS sequence"/>
</dbReference>
<gene>
    <name evidence="3" type="ORF">J2Z76_000791</name>
</gene>
<comment type="function">
    <text evidence="1">May bind long-chain fatty acids, such as palmitate, and may play a role in lipid transport or fatty acid metabolism.</text>
</comment>
<proteinExistence type="predicted"/>
<organism evidence="3 4">
    <name type="scientific">Sedimentibacter acidaminivorans</name>
    <dbReference type="NCBI Taxonomy" id="913099"/>
    <lineage>
        <taxon>Bacteria</taxon>
        <taxon>Bacillati</taxon>
        <taxon>Bacillota</taxon>
        <taxon>Tissierellia</taxon>
        <taxon>Sedimentibacter</taxon>
    </lineage>
</organism>
<name>A0ABS4GB67_9FIRM</name>
<reference evidence="3 4" key="1">
    <citation type="submission" date="2021-03" db="EMBL/GenBank/DDBJ databases">
        <title>Genomic Encyclopedia of Type Strains, Phase IV (KMG-IV): sequencing the most valuable type-strain genomes for metagenomic binning, comparative biology and taxonomic classification.</title>
        <authorList>
            <person name="Goeker M."/>
        </authorList>
    </citation>
    <scope>NUCLEOTIDE SEQUENCE [LARGE SCALE GENOMIC DNA]</scope>
    <source>
        <strain evidence="3 4">DSM 24004</strain>
    </source>
</reference>
<dbReference type="PANTHER" id="PTHR33434:SF3">
    <property type="entry name" value="DEGV DOMAIN-CONTAINING PROTEIN YITS"/>
    <property type="match status" value="1"/>
</dbReference>
<dbReference type="Gene3D" id="3.30.1180.10">
    <property type="match status" value="1"/>
</dbReference>
<dbReference type="RefSeq" id="WP_209510692.1">
    <property type="nucleotide sequence ID" value="NZ_JAGGKS010000002.1"/>
</dbReference>
<keyword evidence="4" id="KW-1185">Reference proteome</keyword>
<dbReference type="PROSITE" id="PS51482">
    <property type="entry name" value="DEGV"/>
    <property type="match status" value="1"/>
</dbReference>
<dbReference type="NCBIfam" id="TIGR00762">
    <property type="entry name" value="DegV"/>
    <property type="match status" value="1"/>
</dbReference>
<dbReference type="SUPFAM" id="SSF82549">
    <property type="entry name" value="DAK1/DegV-like"/>
    <property type="match status" value="1"/>
</dbReference>
<dbReference type="Gene3D" id="2.20.28.50">
    <property type="entry name" value="degv family protein"/>
    <property type="match status" value="1"/>
</dbReference>
<sequence length="289" mass="32415">MNYEIVTDSSANLTEELIEEYRIHIISLFFILDGKEYSSYIKGEKTDIGKFYHMMRDGKAMTTSTVNMSACEEVFESILSNGKDVLYLGFSSALSGTYNTASIMGEKLKEKYPDRKIYSVDTLAASMGEGLLVYYAAKQRKEGKTIDEVKDWVLQNRLNLCHWFTVDDLFFLKRGGRISATTAIVGTALSIKPILHVDDEGKLVPVGKVRGRKNSLNELVKEMQKTCIRSQEQTVFISHGDCIEDAEYVKELVQSKLNIKDVVINYVDPVIGAHSGPGTVALFYIGTNR</sequence>
<accession>A0ABS4GB67</accession>
<dbReference type="InterPro" id="IPR050270">
    <property type="entry name" value="DegV_domain_contain"/>
</dbReference>
<dbReference type="Pfam" id="PF02645">
    <property type="entry name" value="DegV"/>
    <property type="match status" value="1"/>
</dbReference>
<keyword evidence="2" id="KW-0446">Lipid-binding</keyword>
<dbReference type="InterPro" id="IPR003797">
    <property type="entry name" value="DegV"/>
</dbReference>
<dbReference type="PANTHER" id="PTHR33434">
    <property type="entry name" value="DEGV DOMAIN-CONTAINING PROTEIN DR_1986-RELATED"/>
    <property type="match status" value="1"/>
</dbReference>
<dbReference type="Gene3D" id="3.40.50.10440">
    <property type="entry name" value="Dihydroxyacetone kinase, domain 1"/>
    <property type="match status" value="1"/>
</dbReference>
<comment type="caution">
    <text evidence="3">The sequence shown here is derived from an EMBL/GenBank/DDBJ whole genome shotgun (WGS) entry which is preliminary data.</text>
</comment>
<evidence type="ECO:0000313" key="4">
    <source>
        <dbReference type="Proteomes" id="UP001519342"/>
    </source>
</evidence>
<evidence type="ECO:0000256" key="1">
    <source>
        <dbReference type="ARBA" id="ARBA00003238"/>
    </source>
</evidence>
<evidence type="ECO:0000313" key="3">
    <source>
        <dbReference type="EMBL" id="MBP1924934.1"/>
    </source>
</evidence>
<protein>
    <submittedName>
        <fullName evidence="3">DegV family protein with EDD domain</fullName>
    </submittedName>
</protein>
<evidence type="ECO:0000256" key="2">
    <source>
        <dbReference type="ARBA" id="ARBA00023121"/>
    </source>
</evidence>
<dbReference type="InterPro" id="IPR043168">
    <property type="entry name" value="DegV_C"/>
</dbReference>
<dbReference type="EMBL" id="JAGGKS010000002">
    <property type="protein sequence ID" value="MBP1924934.1"/>
    <property type="molecule type" value="Genomic_DNA"/>
</dbReference>